<dbReference type="AlphaFoldDB" id="A0A9W6VF87"/>
<gene>
    <name evidence="1" type="ORF">Atai01_18460</name>
</gene>
<dbReference type="EMBL" id="BSTI01000003">
    <property type="protein sequence ID" value="GLY65227.1"/>
    <property type="molecule type" value="Genomic_DNA"/>
</dbReference>
<protein>
    <submittedName>
        <fullName evidence="1">Uncharacterized protein</fullName>
    </submittedName>
</protein>
<reference evidence="1" key="1">
    <citation type="submission" date="2023-03" db="EMBL/GenBank/DDBJ databases">
        <title>Amycolatopsis taiwanensis NBRC 103393.</title>
        <authorList>
            <person name="Ichikawa N."/>
            <person name="Sato H."/>
            <person name="Tonouchi N."/>
        </authorList>
    </citation>
    <scope>NUCLEOTIDE SEQUENCE</scope>
    <source>
        <strain evidence="1">NBRC 103393</strain>
    </source>
</reference>
<sequence>MAEAASWGEFFKIWQANQLVPIEPNRLTNSPVPERTRQFLSGVGLPIEAPLYVTFYHDERLLKPTVFKGDFYLLVGDDSGNLLGLRNDTGELWSIDGSLEQAWFVNSTLCNFILFLGLYEKHYCDLEKYIIARDAKALEEPGNWWSIIMEQMGYGFL</sequence>
<evidence type="ECO:0000313" key="1">
    <source>
        <dbReference type="EMBL" id="GLY65227.1"/>
    </source>
</evidence>
<accession>A0A9W6VF87</accession>
<keyword evidence="2" id="KW-1185">Reference proteome</keyword>
<name>A0A9W6VF87_9PSEU</name>
<dbReference type="Proteomes" id="UP001165136">
    <property type="component" value="Unassembled WGS sequence"/>
</dbReference>
<dbReference type="Pfam" id="PF14435">
    <property type="entry name" value="SUKH-4"/>
    <property type="match status" value="1"/>
</dbReference>
<dbReference type="InterPro" id="IPR025851">
    <property type="entry name" value="SUKH-4"/>
</dbReference>
<proteinExistence type="predicted"/>
<organism evidence="1 2">
    <name type="scientific">Amycolatopsis taiwanensis</name>
    <dbReference type="NCBI Taxonomy" id="342230"/>
    <lineage>
        <taxon>Bacteria</taxon>
        <taxon>Bacillati</taxon>
        <taxon>Actinomycetota</taxon>
        <taxon>Actinomycetes</taxon>
        <taxon>Pseudonocardiales</taxon>
        <taxon>Pseudonocardiaceae</taxon>
        <taxon>Amycolatopsis</taxon>
    </lineage>
</organism>
<dbReference type="RefSeq" id="WP_285486508.1">
    <property type="nucleotide sequence ID" value="NZ_BSTI01000003.1"/>
</dbReference>
<evidence type="ECO:0000313" key="2">
    <source>
        <dbReference type="Proteomes" id="UP001165136"/>
    </source>
</evidence>
<comment type="caution">
    <text evidence="1">The sequence shown here is derived from an EMBL/GenBank/DDBJ whole genome shotgun (WGS) entry which is preliminary data.</text>
</comment>